<proteinExistence type="predicted"/>
<gene>
    <name evidence="1" type="ORF">LSTR_LSTR015005</name>
</gene>
<dbReference type="Proteomes" id="UP000291343">
    <property type="component" value="Unassembled WGS sequence"/>
</dbReference>
<dbReference type="AlphaFoldDB" id="A0A482WQU7"/>
<dbReference type="OrthoDB" id="10662687at2759"/>
<evidence type="ECO:0000313" key="2">
    <source>
        <dbReference type="Proteomes" id="UP000291343"/>
    </source>
</evidence>
<dbReference type="SMR" id="A0A482WQU7"/>
<keyword evidence="2" id="KW-1185">Reference proteome</keyword>
<evidence type="ECO:0000313" key="1">
    <source>
        <dbReference type="EMBL" id="RZF35561.1"/>
    </source>
</evidence>
<name>A0A482WQU7_LAOST</name>
<sequence>MSGDDRDDQVLVCLDPEEELPESATNPRVSWVYKLHKEQAIILLRSFGLPTDSTMAKIRRMLVEHHRQTIAWTADPTTD</sequence>
<protein>
    <submittedName>
        <fullName evidence="1">Uncharacterized protein</fullName>
    </submittedName>
</protein>
<dbReference type="EMBL" id="QKKF02028026">
    <property type="protein sequence ID" value="RZF35561.1"/>
    <property type="molecule type" value="Genomic_DNA"/>
</dbReference>
<dbReference type="InParanoid" id="A0A482WQU7"/>
<accession>A0A482WQU7</accession>
<comment type="caution">
    <text evidence="1">The sequence shown here is derived from an EMBL/GenBank/DDBJ whole genome shotgun (WGS) entry which is preliminary data.</text>
</comment>
<reference evidence="1 2" key="1">
    <citation type="journal article" date="2017" name="Gigascience">
        <title>Genome sequence of the small brown planthopper, Laodelphax striatellus.</title>
        <authorList>
            <person name="Zhu J."/>
            <person name="Jiang F."/>
            <person name="Wang X."/>
            <person name="Yang P."/>
            <person name="Bao Y."/>
            <person name="Zhao W."/>
            <person name="Wang W."/>
            <person name="Lu H."/>
            <person name="Wang Q."/>
            <person name="Cui N."/>
            <person name="Li J."/>
            <person name="Chen X."/>
            <person name="Luo L."/>
            <person name="Yu J."/>
            <person name="Kang L."/>
            <person name="Cui F."/>
        </authorList>
    </citation>
    <scope>NUCLEOTIDE SEQUENCE [LARGE SCALE GENOMIC DNA]</scope>
    <source>
        <strain evidence="1">Lst14</strain>
    </source>
</reference>
<organism evidence="1 2">
    <name type="scientific">Laodelphax striatellus</name>
    <name type="common">Small brown planthopper</name>
    <name type="synonym">Delphax striatella</name>
    <dbReference type="NCBI Taxonomy" id="195883"/>
    <lineage>
        <taxon>Eukaryota</taxon>
        <taxon>Metazoa</taxon>
        <taxon>Ecdysozoa</taxon>
        <taxon>Arthropoda</taxon>
        <taxon>Hexapoda</taxon>
        <taxon>Insecta</taxon>
        <taxon>Pterygota</taxon>
        <taxon>Neoptera</taxon>
        <taxon>Paraneoptera</taxon>
        <taxon>Hemiptera</taxon>
        <taxon>Auchenorrhyncha</taxon>
        <taxon>Fulgoroidea</taxon>
        <taxon>Delphacidae</taxon>
        <taxon>Criomorphinae</taxon>
        <taxon>Laodelphax</taxon>
    </lineage>
</organism>